<dbReference type="InterPro" id="IPR052345">
    <property type="entry name" value="Rad_response_metalloprotease"/>
</dbReference>
<dbReference type="PANTHER" id="PTHR43236:SF2">
    <property type="entry name" value="BLL0069 PROTEIN"/>
    <property type="match status" value="1"/>
</dbReference>
<dbReference type="Gene3D" id="1.10.10.2910">
    <property type="match status" value="1"/>
</dbReference>
<evidence type="ECO:0000259" key="1">
    <source>
        <dbReference type="Pfam" id="PF06114"/>
    </source>
</evidence>
<dbReference type="EMBL" id="FMZE01000003">
    <property type="protein sequence ID" value="SDC68494.1"/>
    <property type="molecule type" value="Genomic_DNA"/>
</dbReference>
<dbReference type="PANTHER" id="PTHR43236">
    <property type="entry name" value="ANTITOXIN HIGA1"/>
    <property type="match status" value="1"/>
</dbReference>
<dbReference type="AlphaFoldDB" id="A0A222VIV2"/>
<name>A0A222VIV2_9PSEU</name>
<dbReference type="Proteomes" id="UP000199494">
    <property type="component" value="Unassembled WGS sequence"/>
</dbReference>
<proteinExistence type="predicted"/>
<keyword evidence="3" id="KW-1185">Reference proteome</keyword>
<evidence type="ECO:0000313" key="2">
    <source>
        <dbReference type="EMBL" id="SDC68494.1"/>
    </source>
</evidence>
<reference evidence="2 3" key="1">
    <citation type="submission" date="2016-10" db="EMBL/GenBank/DDBJ databases">
        <authorList>
            <person name="de Groot N.N."/>
        </authorList>
    </citation>
    <scope>NUCLEOTIDE SEQUENCE [LARGE SCALE GENOMIC DNA]</scope>
    <source>
        <strain evidence="2 3">CGMCC 4.5506</strain>
    </source>
</reference>
<evidence type="ECO:0000313" key="3">
    <source>
        <dbReference type="Proteomes" id="UP000199494"/>
    </source>
</evidence>
<accession>A0A222VIV2</accession>
<sequence length="214" mass="23646">MALRRGFKEAARRIALDVRAELGVAVFAPLDPYALAELYGIDIHDLSAPDLPSAAVEHFTGPAADSFSAALLSVGTGSVIIENHTHDMVRRRSTIAHEMAHVLLEHDFGFLLTENQGCRSSASEAESEAAELSGELLVPRDAARTAAFRGWTDYSVARYFRVSESMARWRMNTSAARRIARRWRNNTGNTAETRGQRGTWLNKRVSSRVTGSWT</sequence>
<dbReference type="KEGG" id="pmad:BAY61_01175"/>
<organism evidence="2 3">
    <name type="scientific">Prauserella marina</name>
    <dbReference type="NCBI Taxonomy" id="530584"/>
    <lineage>
        <taxon>Bacteria</taxon>
        <taxon>Bacillati</taxon>
        <taxon>Actinomycetota</taxon>
        <taxon>Actinomycetes</taxon>
        <taxon>Pseudonocardiales</taxon>
        <taxon>Pseudonocardiaceae</taxon>
        <taxon>Prauserella</taxon>
    </lineage>
</organism>
<protein>
    <recommendedName>
        <fullName evidence="1">IrrE N-terminal-like domain-containing protein</fullName>
    </recommendedName>
</protein>
<dbReference type="RefSeq" id="WP_091801399.1">
    <property type="nucleotide sequence ID" value="NZ_CP016353.1"/>
</dbReference>
<dbReference type="Pfam" id="PF06114">
    <property type="entry name" value="Peptidase_M78"/>
    <property type="match status" value="1"/>
</dbReference>
<gene>
    <name evidence="2" type="ORF">SAMN05421630_103187</name>
</gene>
<dbReference type="OrthoDB" id="572608at2"/>
<dbReference type="InterPro" id="IPR010359">
    <property type="entry name" value="IrrE_HExxH"/>
</dbReference>
<dbReference type="STRING" id="530584.SAMN05421630_103187"/>
<feature type="domain" description="IrrE N-terminal-like" evidence="1">
    <location>
        <begin position="77"/>
        <end position="171"/>
    </location>
</feature>